<evidence type="ECO:0000313" key="13">
    <source>
        <dbReference type="EMBL" id="KZN96989.1"/>
    </source>
</evidence>
<dbReference type="GO" id="GO:0051205">
    <property type="term" value="P:protein insertion into membrane"/>
    <property type="evidence" value="ECO:0007669"/>
    <property type="project" value="TreeGrafter"/>
</dbReference>
<feature type="transmembrane region" description="Helical" evidence="12">
    <location>
        <begin position="130"/>
        <end position="149"/>
    </location>
</feature>
<dbReference type="GO" id="GO:0032977">
    <property type="term" value="F:membrane insertase activity"/>
    <property type="evidence" value="ECO:0007669"/>
    <property type="project" value="InterPro"/>
</dbReference>
<evidence type="ECO:0000256" key="12">
    <source>
        <dbReference type="HAMAP-Rule" id="MF_01811"/>
    </source>
</evidence>
<reference evidence="13 14" key="1">
    <citation type="submission" date="2016-04" db="EMBL/GenBank/DDBJ databases">
        <title>Draft genome sequence of Aeribacillus pallidus 8m3 from petroleum reservoir.</title>
        <authorList>
            <person name="Poltaraus A.B."/>
            <person name="Nazina T.N."/>
            <person name="Tourova T.P."/>
            <person name="Malakho S.M."/>
            <person name="Korshunova A.V."/>
            <person name="Sokolova D.S."/>
        </authorList>
    </citation>
    <scope>NUCLEOTIDE SEQUENCE [LARGE SCALE GENOMIC DNA]</scope>
    <source>
        <strain evidence="13 14">8m3</strain>
    </source>
</reference>
<dbReference type="NCBIfam" id="TIGR03592">
    <property type="entry name" value="yidC_oxa1_cterm"/>
    <property type="match status" value="1"/>
</dbReference>
<dbReference type="STRING" id="33936.AZI98_05335"/>
<dbReference type="CDD" id="cd20070">
    <property type="entry name" value="5TM_YidC_Alb3"/>
    <property type="match status" value="1"/>
</dbReference>
<dbReference type="InterPro" id="IPR001708">
    <property type="entry name" value="YidC/ALB3/OXA1/COX18"/>
</dbReference>
<keyword evidence="9" id="KW-0564">Palmitate</keyword>
<evidence type="ECO:0000313" key="14">
    <source>
        <dbReference type="Proteomes" id="UP000076476"/>
    </source>
</evidence>
<dbReference type="PROSITE" id="PS51257">
    <property type="entry name" value="PROKAR_LIPOPROTEIN"/>
    <property type="match status" value="1"/>
</dbReference>
<dbReference type="OrthoDB" id="9780552at2"/>
<dbReference type="PANTHER" id="PTHR12428">
    <property type="entry name" value="OXA1"/>
    <property type="match status" value="1"/>
</dbReference>
<evidence type="ECO:0000256" key="3">
    <source>
        <dbReference type="ARBA" id="ARBA00022475"/>
    </source>
</evidence>
<keyword evidence="6 12" id="KW-0653">Protein transport</keyword>
<evidence type="ECO:0000256" key="8">
    <source>
        <dbReference type="ARBA" id="ARBA00023136"/>
    </source>
</evidence>
<dbReference type="GO" id="GO:0005886">
    <property type="term" value="C:plasma membrane"/>
    <property type="evidence" value="ECO:0007669"/>
    <property type="project" value="UniProtKB-SubCell"/>
</dbReference>
<dbReference type="PANTHER" id="PTHR12428:SF65">
    <property type="entry name" value="CYTOCHROME C OXIDASE ASSEMBLY PROTEIN COX18, MITOCHONDRIAL"/>
    <property type="match status" value="1"/>
</dbReference>
<keyword evidence="10 12" id="KW-0143">Chaperone</keyword>
<keyword evidence="3 12" id="KW-1003">Cell membrane</keyword>
<dbReference type="GeneID" id="301127241"/>
<dbReference type="InterPro" id="IPR028055">
    <property type="entry name" value="YidC/Oxa/ALB_C"/>
</dbReference>
<dbReference type="PRINTS" id="PR00701">
    <property type="entry name" value="60KDINNERMP"/>
</dbReference>
<protein>
    <recommendedName>
        <fullName evidence="12">Membrane protein insertase YidC</fullName>
    </recommendedName>
    <alternativeName>
        <fullName evidence="12">Foldase YidC</fullName>
    </alternativeName>
    <alternativeName>
        <fullName evidence="12">Membrane integrase YidC</fullName>
    </alternativeName>
    <alternativeName>
        <fullName evidence="12">Membrane protein YidC</fullName>
    </alternativeName>
</protein>
<dbReference type="RefSeq" id="WP_063387247.1">
    <property type="nucleotide sequence ID" value="NZ_LWBR01000013.1"/>
</dbReference>
<comment type="caution">
    <text evidence="13">The sequence shown here is derived from an EMBL/GenBank/DDBJ whole genome shotgun (WGS) entry which is preliminary data.</text>
</comment>
<dbReference type="InterPro" id="IPR023060">
    <property type="entry name" value="YidC/YidC1/YidC2_Firmicutes"/>
</dbReference>
<name>A0A165YEG9_9BACI</name>
<evidence type="ECO:0000256" key="2">
    <source>
        <dbReference type="ARBA" id="ARBA00022448"/>
    </source>
</evidence>
<evidence type="ECO:0000256" key="5">
    <source>
        <dbReference type="ARBA" id="ARBA00022729"/>
    </source>
</evidence>
<gene>
    <name evidence="12" type="primary">yidC</name>
    <name evidence="13" type="ORF">AZI98_05335</name>
</gene>
<keyword evidence="8 12" id="KW-0472">Membrane</keyword>
<evidence type="ECO:0000256" key="7">
    <source>
        <dbReference type="ARBA" id="ARBA00022989"/>
    </source>
</evidence>
<feature type="transmembrane region" description="Helical" evidence="12">
    <location>
        <begin position="161"/>
        <end position="182"/>
    </location>
</feature>
<evidence type="ECO:0000256" key="9">
    <source>
        <dbReference type="ARBA" id="ARBA00023139"/>
    </source>
</evidence>
<dbReference type="AlphaFoldDB" id="A0A165YEG9"/>
<keyword evidence="2 12" id="KW-0813">Transport</keyword>
<dbReference type="GO" id="GO:0015031">
    <property type="term" value="P:protein transport"/>
    <property type="evidence" value="ECO:0007669"/>
    <property type="project" value="UniProtKB-KW"/>
</dbReference>
<evidence type="ECO:0000256" key="6">
    <source>
        <dbReference type="ARBA" id="ARBA00022927"/>
    </source>
</evidence>
<comment type="similarity">
    <text evidence="12">Belongs to the OXA1/ALB3/YidC family. Type 2 subfamily.</text>
</comment>
<keyword evidence="7 12" id="KW-1133">Transmembrane helix</keyword>
<dbReference type="Proteomes" id="UP000076476">
    <property type="component" value="Unassembled WGS sequence"/>
</dbReference>
<feature type="transmembrane region" description="Helical" evidence="12">
    <location>
        <begin position="53"/>
        <end position="73"/>
    </location>
</feature>
<proteinExistence type="inferred from homology"/>
<keyword evidence="5 12" id="KW-0732">Signal</keyword>
<keyword evidence="4 12" id="KW-0812">Transmembrane</keyword>
<comment type="subcellular location">
    <subcellularLocation>
        <location evidence="1 12">Cell membrane</location>
        <topology evidence="1 12">Multi-pass membrane protein</topology>
    </subcellularLocation>
</comment>
<feature type="transmembrane region" description="Helical" evidence="12">
    <location>
        <begin position="202"/>
        <end position="218"/>
    </location>
</feature>
<dbReference type="HAMAP" id="MF_01811">
    <property type="entry name" value="YidC_type2"/>
    <property type="match status" value="1"/>
</dbReference>
<keyword evidence="11 12" id="KW-0449">Lipoprotein</keyword>
<evidence type="ECO:0000256" key="1">
    <source>
        <dbReference type="ARBA" id="ARBA00004651"/>
    </source>
</evidence>
<comment type="function">
    <text evidence="12">Required for the insertion and/or proper folding and/or complex formation of integral membrane proteins into the membrane. Involved in integration of membrane proteins that insert both dependently and independently of the Sec translocase complex, as well as at least some lipoproteins.</text>
</comment>
<dbReference type="EMBL" id="LWBR01000013">
    <property type="protein sequence ID" value="KZN96989.1"/>
    <property type="molecule type" value="Genomic_DNA"/>
</dbReference>
<evidence type="ECO:0000256" key="11">
    <source>
        <dbReference type="ARBA" id="ARBA00023288"/>
    </source>
</evidence>
<sequence>MRNILYIVVMITFVALTGCSAGSSNQSGFFHQTFVEPFSIIIKTFADWFHGSYGIAIILITVLIRLILMPLMLRQYKDQQNMKLKMEKVMPEMKELQERFKKAKDQAEQQKIQKEMMDFYRKHDINPLKMGCLPIIIQMPIIMGLYYAIRGSKEIATHSFLWFNLGTPDLILTLCAAAIYYVQFKVSIRTVPEDQLQGPMKMMGMLSPLMIGTASFASPAALPLYWTVSGSFLILQTLLAQKLYYKPIEKEKGKNSEQ</sequence>
<evidence type="ECO:0000256" key="10">
    <source>
        <dbReference type="ARBA" id="ARBA00023186"/>
    </source>
</evidence>
<keyword evidence="14" id="KW-1185">Reference proteome</keyword>
<organism evidence="13 14">
    <name type="scientific">Aeribacillus pallidus</name>
    <dbReference type="NCBI Taxonomy" id="33936"/>
    <lineage>
        <taxon>Bacteria</taxon>
        <taxon>Bacillati</taxon>
        <taxon>Bacillota</taxon>
        <taxon>Bacilli</taxon>
        <taxon>Bacillales</taxon>
        <taxon>Bacillaceae</taxon>
        <taxon>Aeribacillus</taxon>
    </lineage>
</organism>
<accession>A0A165YEG9</accession>
<dbReference type="Pfam" id="PF02096">
    <property type="entry name" value="60KD_IMP"/>
    <property type="match status" value="1"/>
</dbReference>
<evidence type="ECO:0000256" key="4">
    <source>
        <dbReference type="ARBA" id="ARBA00022692"/>
    </source>
</evidence>
<dbReference type="InterPro" id="IPR047196">
    <property type="entry name" value="YidC_ALB_C"/>
</dbReference>